<sequence length="198" mass="20942">MGRWEPDAGGRLARAALELYAERGYEQTTVAEIAQRAGVTERTFFRHYADKREVLFGASDEVYEVLASAVGAVPPAATPLRALTAGLVALAGMFAERHEHARQRQAVIAANASLRERELTKLAAMATALADALRRRGVADPAATLAAEAGIAAFRVGFELWLAGPGKADVAQVVREALDELGGVFAGGETSRRVVDAG</sequence>
<evidence type="ECO:0000313" key="7">
    <source>
        <dbReference type="Proteomes" id="UP000509303"/>
    </source>
</evidence>
<gene>
    <name evidence="6" type="ORF">HUT08_16220</name>
</gene>
<dbReference type="PRINTS" id="PR00455">
    <property type="entry name" value="HTHTETR"/>
</dbReference>
<keyword evidence="1" id="KW-0805">Transcription regulation</keyword>
<proteinExistence type="predicted"/>
<dbReference type="AlphaFoldDB" id="A0A7H8N8H6"/>
<dbReference type="GO" id="GO:0000976">
    <property type="term" value="F:transcription cis-regulatory region binding"/>
    <property type="evidence" value="ECO:0007669"/>
    <property type="project" value="TreeGrafter"/>
</dbReference>
<dbReference type="PROSITE" id="PS50977">
    <property type="entry name" value="HTH_TETR_2"/>
    <property type="match status" value="1"/>
</dbReference>
<evidence type="ECO:0000259" key="5">
    <source>
        <dbReference type="PROSITE" id="PS50977"/>
    </source>
</evidence>
<dbReference type="PANTHER" id="PTHR30055:SF238">
    <property type="entry name" value="MYCOFACTOCIN BIOSYNTHESIS TRANSCRIPTIONAL REGULATOR MFTR-RELATED"/>
    <property type="match status" value="1"/>
</dbReference>
<feature type="domain" description="HTH tetR-type" evidence="5">
    <location>
        <begin position="6"/>
        <end position="66"/>
    </location>
</feature>
<protein>
    <submittedName>
        <fullName evidence="6">TetR family transcriptional regulator</fullName>
    </submittedName>
</protein>
<evidence type="ECO:0000313" key="6">
    <source>
        <dbReference type="EMBL" id="QKW50824.1"/>
    </source>
</evidence>
<keyword evidence="2 4" id="KW-0238">DNA-binding</keyword>
<dbReference type="InterPro" id="IPR050109">
    <property type="entry name" value="HTH-type_TetR-like_transc_reg"/>
</dbReference>
<dbReference type="EMBL" id="CP054929">
    <property type="protein sequence ID" value="QKW50824.1"/>
    <property type="molecule type" value="Genomic_DNA"/>
</dbReference>
<dbReference type="SUPFAM" id="SSF46689">
    <property type="entry name" value="Homeodomain-like"/>
    <property type="match status" value="1"/>
</dbReference>
<reference evidence="6 7" key="1">
    <citation type="submission" date="2020-06" db="EMBL/GenBank/DDBJ databases">
        <title>Genome mining for natural products.</title>
        <authorList>
            <person name="Zhang B."/>
            <person name="Shi J."/>
            <person name="Ge H."/>
        </authorList>
    </citation>
    <scope>NUCLEOTIDE SEQUENCE [LARGE SCALE GENOMIC DNA]</scope>
    <source>
        <strain evidence="6 7">NA00687</strain>
    </source>
</reference>
<dbReference type="PANTHER" id="PTHR30055">
    <property type="entry name" value="HTH-TYPE TRANSCRIPTIONAL REGULATOR RUTR"/>
    <property type="match status" value="1"/>
</dbReference>
<organism evidence="6 7">
    <name type="scientific">Streptomyces buecherae</name>
    <dbReference type="NCBI Taxonomy" id="2763006"/>
    <lineage>
        <taxon>Bacteria</taxon>
        <taxon>Bacillati</taxon>
        <taxon>Actinomycetota</taxon>
        <taxon>Actinomycetes</taxon>
        <taxon>Kitasatosporales</taxon>
        <taxon>Streptomycetaceae</taxon>
        <taxon>Streptomyces</taxon>
    </lineage>
</organism>
<evidence type="ECO:0000256" key="2">
    <source>
        <dbReference type="ARBA" id="ARBA00023125"/>
    </source>
</evidence>
<accession>A0A7H8N8H6</accession>
<dbReference type="InterPro" id="IPR041347">
    <property type="entry name" value="MftR_C"/>
</dbReference>
<evidence type="ECO:0000256" key="3">
    <source>
        <dbReference type="ARBA" id="ARBA00023163"/>
    </source>
</evidence>
<dbReference type="Proteomes" id="UP000509303">
    <property type="component" value="Chromosome"/>
</dbReference>
<name>A0A7H8N8H6_9ACTN</name>
<dbReference type="Gene3D" id="1.10.357.10">
    <property type="entry name" value="Tetracycline Repressor, domain 2"/>
    <property type="match status" value="1"/>
</dbReference>
<dbReference type="InterPro" id="IPR009057">
    <property type="entry name" value="Homeodomain-like_sf"/>
</dbReference>
<feature type="DNA-binding region" description="H-T-H motif" evidence="4">
    <location>
        <begin position="29"/>
        <end position="48"/>
    </location>
</feature>
<keyword evidence="3" id="KW-0804">Transcription</keyword>
<dbReference type="InterPro" id="IPR001647">
    <property type="entry name" value="HTH_TetR"/>
</dbReference>
<dbReference type="RefSeq" id="WP_176162557.1">
    <property type="nucleotide sequence ID" value="NZ_CP054929.1"/>
</dbReference>
<dbReference type="GO" id="GO:0003700">
    <property type="term" value="F:DNA-binding transcription factor activity"/>
    <property type="evidence" value="ECO:0007669"/>
    <property type="project" value="TreeGrafter"/>
</dbReference>
<evidence type="ECO:0000256" key="4">
    <source>
        <dbReference type="PROSITE-ProRule" id="PRU00335"/>
    </source>
</evidence>
<evidence type="ECO:0000256" key="1">
    <source>
        <dbReference type="ARBA" id="ARBA00023015"/>
    </source>
</evidence>
<dbReference type="Pfam" id="PF00440">
    <property type="entry name" value="TetR_N"/>
    <property type="match status" value="1"/>
</dbReference>
<dbReference type="Pfam" id="PF17754">
    <property type="entry name" value="TetR_C_14"/>
    <property type="match status" value="1"/>
</dbReference>
<keyword evidence="7" id="KW-1185">Reference proteome</keyword>